<comment type="caution">
    <text evidence="3">The sequence shown here is derived from an EMBL/GenBank/DDBJ whole genome shotgun (WGS) entry which is preliminary data.</text>
</comment>
<evidence type="ECO:0000259" key="1">
    <source>
        <dbReference type="Pfam" id="PF01425"/>
    </source>
</evidence>
<evidence type="ECO:0000313" key="3">
    <source>
        <dbReference type="EMBL" id="KAK5628964.1"/>
    </source>
</evidence>
<dbReference type="GO" id="GO:0050567">
    <property type="term" value="F:glutaminyl-tRNA synthase (glutamine-hydrolyzing) activity"/>
    <property type="evidence" value="ECO:0007669"/>
    <property type="project" value="TreeGrafter"/>
</dbReference>
<evidence type="ECO:0000313" key="4">
    <source>
        <dbReference type="Proteomes" id="UP001305414"/>
    </source>
</evidence>
<keyword evidence="4" id="KW-1185">Reference proteome</keyword>
<dbReference type="InterPro" id="IPR058329">
    <property type="entry name" value="Arp1_N"/>
</dbReference>
<dbReference type="GO" id="GO:0032543">
    <property type="term" value="P:mitochondrial translation"/>
    <property type="evidence" value="ECO:0007669"/>
    <property type="project" value="TreeGrafter"/>
</dbReference>
<feature type="domain" description="Amidase" evidence="1">
    <location>
        <begin position="160"/>
        <end position="262"/>
    </location>
</feature>
<dbReference type="Pfam" id="PF01425">
    <property type="entry name" value="Amidase"/>
    <property type="match status" value="1"/>
</dbReference>
<dbReference type="EMBL" id="JAWHQM010000010">
    <property type="protein sequence ID" value="KAK5628964.1"/>
    <property type="molecule type" value="Genomic_DNA"/>
</dbReference>
<dbReference type="SUPFAM" id="SSF75304">
    <property type="entry name" value="Amidase signature (AS) enzymes"/>
    <property type="match status" value="1"/>
</dbReference>
<dbReference type="GO" id="GO:0030956">
    <property type="term" value="C:glutamyl-tRNA(Gln) amidotransferase complex"/>
    <property type="evidence" value="ECO:0007669"/>
    <property type="project" value="TreeGrafter"/>
</dbReference>
<protein>
    <recommendedName>
        <fullName evidence="5">Amidase domain-containing protein</fullName>
    </recommendedName>
</protein>
<dbReference type="InterPro" id="IPR000120">
    <property type="entry name" value="Amidase"/>
</dbReference>
<dbReference type="Proteomes" id="UP001305414">
    <property type="component" value="Unassembled WGS sequence"/>
</dbReference>
<proteinExistence type="predicted"/>
<name>A0AAN7UNJ4_9PEZI</name>
<dbReference type="PANTHER" id="PTHR11895:SF152">
    <property type="entry name" value="GLUTAMYL-TRNA(GLN) AMIDOTRANSFERASE, SUBUNIT A (AFU_ORTHOLOGUE AFUA_7G06800)"/>
    <property type="match status" value="1"/>
</dbReference>
<feature type="domain" description="Scytalone dehydratase-like protein Arp1 N-terminal" evidence="2">
    <location>
        <begin position="9"/>
        <end position="91"/>
    </location>
</feature>
<dbReference type="Pfam" id="PF26053">
    <property type="entry name" value="DUF8016"/>
    <property type="match status" value="1"/>
</dbReference>
<dbReference type="Gene3D" id="3.90.1300.10">
    <property type="entry name" value="Amidase signature (AS) domain"/>
    <property type="match status" value="1"/>
</dbReference>
<dbReference type="InterPro" id="IPR036928">
    <property type="entry name" value="AS_sf"/>
</dbReference>
<dbReference type="GO" id="GO:0005739">
    <property type="term" value="C:mitochondrion"/>
    <property type="evidence" value="ECO:0007669"/>
    <property type="project" value="TreeGrafter"/>
</dbReference>
<evidence type="ECO:0000259" key="2">
    <source>
        <dbReference type="Pfam" id="PF26053"/>
    </source>
</evidence>
<accession>A0AAN7UNJ4</accession>
<gene>
    <name evidence="3" type="ORF">RRF57_004679</name>
</gene>
<dbReference type="GO" id="GO:0070681">
    <property type="term" value="P:glutaminyl-tRNAGln biosynthesis via transamidation"/>
    <property type="evidence" value="ECO:0007669"/>
    <property type="project" value="TreeGrafter"/>
</dbReference>
<dbReference type="InterPro" id="IPR023631">
    <property type="entry name" value="Amidase_dom"/>
</dbReference>
<dbReference type="AlphaFoldDB" id="A0AAN7UNJ4"/>
<dbReference type="PANTHER" id="PTHR11895">
    <property type="entry name" value="TRANSAMIDASE"/>
    <property type="match status" value="1"/>
</dbReference>
<sequence length="267" mass="29417">MKPEAWAISGTSGAGFGSSAQPAAIFRLPKNFLSAAWLFNMINVYMREDNVFEASFLSRIVIMGNSLGDVTLSHDLDRVLEKYNASIFLLKPINKSLFEFSVGPHFLTRDGLYKALKLYPDTQEAFISMYFERLTYTESGYEVYRSGYVAIPSRLHSWGSQLPLASLRIGVKDMIDVAGLKTGASNRAFQSFHPPKETSAPIVQRLIDLGVIVVGKTKTTQFALGEEPTADWVDELCPFNPRGDGYQTTEGSSAGSAAAVAAYEWLD</sequence>
<reference evidence="3 4" key="1">
    <citation type="submission" date="2023-10" db="EMBL/GenBank/DDBJ databases">
        <title>Draft genome sequence of Xylaria bambusicola isolate GMP-LS, the root and basal stem rot pathogen of sugarcane in Indonesia.</title>
        <authorList>
            <person name="Selvaraj P."/>
            <person name="Muralishankar V."/>
            <person name="Muruganantham S."/>
            <person name="Sp S."/>
            <person name="Haryani S."/>
            <person name="Lau K.J.X."/>
            <person name="Naqvi N.I."/>
        </authorList>
    </citation>
    <scope>NUCLEOTIDE SEQUENCE [LARGE SCALE GENOMIC DNA]</scope>
    <source>
        <strain evidence="3">GMP-LS</strain>
    </source>
</reference>
<organism evidence="3 4">
    <name type="scientific">Xylaria bambusicola</name>
    <dbReference type="NCBI Taxonomy" id="326684"/>
    <lineage>
        <taxon>Eukaryota</taxon>
        <taxon>Fungi</taxon>
        <taxon>Dikarya</taxon>
        <taxon>Ascomycota</taxon>
        <taxon>Pezizomycotina</taxon>
        <taxon>Sordariomycetes</taxon>
        <taxon>Xylariomycetidae</taxon>
        <taxon>Xylariales</taxon>
        <taxon>Xylariaceae</taxon>
        <taxon>Xylaria</taxon>
    </lineage>
</organism>
<evidence type="ECO:0008006" key="5">
    <source>
        <dbReference type="Google" id="ProtNLM"/>
    </source>
</evidence>